<comment type="subcellular location">
    <subcellularLocation>
        <location evidence="1">Cell membrane</location>
        <topology evidence="1">Multi-pass membrane protein</topology>
    </subcellularLocation>
</comment>
<evidence type="ECO:0000256" key="4">
    <source>
        <dbReference type="ARBA" id="ARBA00022475"/>
    </source>
</evidence>
<dbReference type="eggNOG" id="COG2177">
    <property type="taxonomic scope" value="Bacteria"/>
</dbReference>
<dbReference type="KEGG" id="ccz:CCALI_00088"/>
<evidence type="ECO:0000259" key="12">
    <source>
        <dbReference type="Pfam" id="PF02687"/>
    </source>
</evidence>
<sequence>MKLDSLFFLVQEAWLNIRRHGLMSLAALGTVTVALTVLGGCLWLGFRINEYIAAQPQKFNEIDLFLRVNVPRDKVIALKHQIETLPAVAAVHLVTKEEAWAMLEHEEPKLTQAMPMNPLMDKLTVQARDSADVGKLAAFFRNKKHFPQLQQVNDANTEVQMLRAFARMVRVLGGTAAIALFVATLFSVQNVIRLTVFARRREIRIMQLVGATASFIRFPLLLEGAFHGILGGAIASGLLLFAARQVSRFVSSLHSPLVGDIPSRITPFEVIAGLICVGAFIGITGSQLAIHRFLRQT</sequence>
<evidence type="ECO:0000256" key="10">
    <source>
        <dbReference type="PIRNR" id="PIRNR003097"/>
    </source>
</evidence>
<dbReference type="HOGENOM" id="CLU_073546_2_1_0"/>
<dbReference type="FunCoup" id="S0EUD1">
    <property type="interactions" value="108"/>
</dbReference>
<dbReference type="InParanoid" id="S0EUD1"/>
<dbReference type="GO" id="GO:0051301">
    <property type="term" value="P:cell division"/>
    <property type="evidence" value="ECO:0007669"/>
    <property type="project" value="UniProtKB-KW"/>
</dbReference>
<gene>
    <name evidence="14" type="ORF">CCALI_00088</name>
</gene>
<evidence type="ECO:0000256" key="6">
    <source>
        <dbReference type="ARBA" id="ARBA00022692"/>
    </source>
</evidence>
<evidence type="ECO:0000259" key="13">
    <source>
        <dbReference type="Pfam" id="PF18075"/>
    </source>
</evidence>
<proteinExistence type="inferred from homology"/>
<dbReference type="GO" id="GO:0005886">
    <property type="term" value="C:plasma membrane"/>
    <property type="evidence" value="ECO:0007669"/>
    <property type="project" value="UniProtKB-SubCell"/>
</dbReference>
<dbReference type="PANTHER" id="PTHR47755:SF1">
    <property type="entry name" value="CELL DIVISION PROTEIN FTSX"/>
    <property type="match status" value="1"/>
</dbReference>
<keyword evidence="9 10" id="KW-0131">Cell cycle</keyword>
<dbReference type="AlphaFoldDB" id="S0EUD1"/>
<evidence type="ECO:0000256" key="7">
    <source>
        <dbReference type="ARBA" id="ARBA00022989"/>
    </source>
</evidence>
<feature type="domain" description="FtsX extracellular" evidence="13">
    <location>
        <begin position="61"/>
        <end position="143"/>
    </location>
</feature>
<evidence type="ECO:0000256" key="3">
    <source>
        <dbReference type="ARBA" id="ARBA00021907"/>
    </source>
</evidence>
<evidence type="ECO:0000256" key="5">
    <source>
        <dbReference type="ARBA" id="ARBA00022618"/>
    </source>
</evidence>
<dbReference type="OrthoDB" id="9812531at2"/>
<feature type="transmembrane region" description="Helical" evidence="11">
    <location>
        <begin position="171"/>
        <end position="192"/>
    </location>
</feature>
<name>S0EUD1_CHTCT</name>
<evidence type="ECO:0000256" key="11">
    <source>
        <dbReference type="SAM" id="Phobius"/>
    </source>
</evidence>
<feature type="transmembrane region" description="Helical" evidence="11">
    <location>
        <begin position="20"/>
        <end position="46"/>
    </location>
</feature>
<evidence type="ECO:0000256" key="8">
    <source>
        <dbReference type="ARBA" id="ARBA00023136"/>
    </source>
</evidence>
<dbReference type="Pfam" id="PF18075">
    <property type="entry name" value="FtsX_ECD"/>
    <property type="match status" value="1"/>
</dbReference>
<dbReference type="InterPro" id="IPR003838">
    <property type="entry name" value="ABC3_permease_C"/>
</dbReference>
<dbReference type="PANTHER" id="PTHR47755">
    <property type="entry name" value="CELL DIVISION PROTEIN FTSX"/>
    <property type="match status" value="1"/>
</dbReference>
<evidence type="ECO:0000313" key="15">
    <source>
        <dbReference type="Proteomes" id="UP000014227"/>
    </source>
</evidence>
<keyword evidence="8 10" id="KW-0472">Membrane</keyword>
<evidence type="ECO:0000256" key="1">
    <source>
        <dbReference type="ARBA" id="ARBA00004651"/>
    </source>
</evidence>
<dbReference type="InterPro" id="IPR004513">
    <property type="entry name" value="FtsX"/>
</dbReference>
<keyword evidence="4 10" id="KW-1003">Cell membrane</keyword>
<keyword evidence="15" id="KW-1185">Reference proteome</keyword>
<organism evidence="14 15">
    <name type="scientific">Chthonomonas calidirosea (strain DSM 23976 / ICMP 18418 / T49)</name>
    <dbReference type="NCBI Taxonomy" id="1303518"/>
    <lineage>
        <taxon>Bacteria</taxon>
        <taxon>Bacillati</taxon>
        <taxon>Armatimonadota</taxon>
        <taxon>Chthonomonadia</taxon>
        <taxon>Chthonomonadales</taxon>
        <taxon>Chthonomonadaceae</taxon>
        <taxon>Chthonomonas</taxon>
    </lineage>
</organism>
<keyword evidence="7 11" id="KW-1133">Transmembrane helix</keyword>
<evidence type="ECO:0000256" key="2">
    <source>
        <dbReference type="ARBA" id="ARBA00007379"/>
    </source>
</evidence>
<dbReference type="STRING" id="454171.CP488_01069"/>
<reference evidence="15" key="1">
    <citation type="submission" date="2013-03" db="EMBL/GenBank/DDBJ databases">
        <title>Genome sequence of Chthonomonas calidirosea, the first sequenced genome from the Armatimonadetes phylum (formally candidate division OP10).</title>
        <authorList>
            <person name="Lee K.C.Y."/>
            <person name="Morgan X.C."/>
            <person name="Dunfield P.F."/>
            <person name="Tamas I."/>
            <person name="Houghton K.M."/>
            <person name="Vyssotski M."/>
            <person name="Ryan J.L.J."/>
            <person name="Lagutin K."/>
            <person name="McDonald I.R."/>
            <person name="Stott M.B."/>
        </authorList>
    </citation>
    <scope>NUCLEOTIDE SEQUENCE [LARGE SCALE GENOMIC DNA]</scope>
    <source>
        <strain evidence="15">DSM 23976 / ICMP 18418 / T49</strain>
    </source>
</reference>
<evidence type="ECO:0000256" key="9">
    <source>
        <dbReference type="ARBA" id="ARBA00023306"/>
    </source>
</evidence>
<dbReference type="Proteomes" id="UP000014227">
    <property type="component" value="Chromosome I"/>
</dbReference>
<dbReference type="InterPro" id="IPR040690">
    <property type="entry name" value="FtsX_ECD"/>
</dbReference>
<keyword evidence="6 11" id="KW-0812">Transmembrane</keyword>
<feature type="transmembrane region" description="Helical" evidence="11">
    <location>
        <begin position="270"/>
        <end position="290"/>
    </location>
</feature>
<dbReference type="PIRSF" id="PIRSF003097">
    <property type="entry name" value="FtsX"/>
    <property type="match status" value="1"/>
</dbReference>
<accession>S0EUD1</accession>
<dbReference type="EMBL" id="HF951689">
    <property type="protein sequence ID" value="CCW33927.1"/>
    <property type="molecule type" value="Genomic_DNA"/>
</dbReference>
<feature type="transmembrane region" description="Helical" evidence="11">
    <location>
        <begin position="229"/>
        <end position="250"/>
    </location>
</feature>
<feature type="domain" description="ABC3 transporter permease C-terminal" evidence="12">
    <location>
        <begin position="176"/>
        <end position="286"/>
    </location>
</feature>
<dbReference type="Pfam" id="PF02687">
    <property type="entry name" value="FtsX"/>
    <property type="match status" value="1"/>
</dbReference>
<comment type="similarity">
    <text evidence="2 10">Belongs to the ABC-4 integral membrane protein family. FtsX subfamily.</text>
</comment>
<dbReference type="Gene3D" id="3.30.70.3040">
    <property type="match status" value="1"/>
</dbReference>
<evidence type="ECO:0000313" key="14">
    <source>
        <dbReference type="EMBL" id="CCW33927.1"/>
    </source>
</evidence>
<keyword evidence="5 10" id="KW-0132">Cell division</keyword>
<dbReference type="PATRIC" id="fig|1303518.3.peg.89"/>
<dbReference type="RefSeq" id="WP_016481491.1">
    <property type="nucleotide sequence ID" value="NC_021487.1"/>
</dbReference>
<protein>
    <recommendedName>
        <fullName evidence="3 10">Cell division protein FtsX</fullName>
    </recommendedName>
</protein>